<reference evidence="1 2" key="1">
    <citation type="submission" date="2019-09" db="EMBL/GenBank/DDBJ databases">
        <title>A chromosome-level genome assembly of the Chinese tupelo Nyssa sinensis.</title>
        <authorList>
            <person name="Yang X."/>
            <person name="Kang M."/>
            <person name="Yang Y."/>
            <person name="Xiong H."/>
            <person name="Wang M."/>
            <person name="Zhang Z."/>
            <person name="Wang Z."/>
            <person name="Wu H."/>
            <person name="Ma T."/>
            <person name="Liu J."/>
            <person name="Xi Z."/>
        </authorList>
    </citation>
    <scope>NUCLEOTIDE SEQUENCE [LARGE SCALE GENOMIC DNA]</scope>
    <source>
        <strain evidence="1">J267</strain>
        <tissue evidence="1">Leaf</tissue>
    </source>
</reference>
<proteinExistence type="predicted"/>
<name>A0A5J5AL30_9ASTE</name>
<dbReference type="EMBL" id="CM018043">
    <property type="protein sequence ID" value="KAA8530177.1"/>
    <property type="molecule type" value="Genomic_DNA"/>
</dbReference>
<dbReference type="Proteomes" id="UP000325577">
    <property type="component" value="Linkage Group LG2"/>
</dbReference>
<organism evidence="1 2">
    <name type="scientific">Nyssa sinensis</name>
    <dbReference type="NCBI Taxonomy" id="561372"/>
    <lineage>
        <taxon>Eukaryota</taxon>
        <taxon>Viridiplantae</taxon>
        <taxon>Streptophyta</taxon>
        <taxon>Embryophyta</taxon>
        <taxon>Tracheophyta</taxon>
        <taxon>Spermatophyta</taxon>
        <taxon>Magnoliopsida</taxon>
        <taxon>eudicotyledons</taxon>
        <taxon>Gunneridae</taxon>
        <taxon>Pentapetalae</taxon>
        <taxon>asterids</taxon>
        <taxon>Cornales</taxon>
        <taxon>Nyssaceae</taxon>
        <taxon>Nyssa</taxon>
    </lineage>
</organism>
<keyword evidence="2" id="KW-1185">Reference proteome</keyword>
<evidence type="ECO:0000313" key="1">
    <source>
        <dbReference type="EMBL" id="KAA8530177.1"/>
    </source>
</evidence>
<sequence length="86" mass="10141">MNRFEFHLIKHQRRSNRWASSTPFVCPVSETHRSCLSRFADFEVHSWVSRAFTLRLSRVLEGPDFMQPAFNLGLELQYNTSTVAFF</sequence>
<gene>
    <name evidence="1" type="ORF">F0562_004886</name>
</gene>
<dbReference type="AlphaFoldDB" id="A0A5J5AL30"/>
<protein>
    <submittedName>
        <fullName evidence="1">Uncharacterized protein</fullName>
    </submittedName>
</protein>
<evidence type="ECO:0000313" key="2">
    <source>
        <dbReference type="Proteomes" id="UP000325577"/>
    </source>
</evidence>
<accession>A0A5J5AL30</accession>